<keyword evidence="2" id="KW-1133">Transmembrane helix</keyword>
<dbReference type="AlphaFoldDB" id="A0A0M3IG32"/>
<dbReference type="WBParaSite" id="ALUE_0001722301-mRNA-1">
    <property type="protein sequence ID" value="ALUE_0001722301-mRNA-1"/>
    <property type="gene ID" value="ALUE_0001722301"/>
</dbReference>
<keyword evidence="2" id="KW-0812">Transmembrane</keyword>
<evidence type="ECO:0000313" key="4">
    <source>
        <dbReference type="WBParaSite" id="ALUE_0001722301-mRNA-1"/>
    </source>
</evidence>
<evidence type="ECO:0000256" key="1">
    <source>
        <dbReference type="SAM" id="MobiDB-lite"/>
    </source>
</evidence>
<keyword evidence="3" id="KW-1185">Reference proteome</keyword>
<feature type="transmembrane region" description="Helical" evidence="2">
    <location>
        <begin position="20"/>
        <end position="40"/>
    </location>
</feature>
<sequence>MPWIPGDLLGALTNYYRLPPLLVLKLTTAGVVTVYVYWSLSRFEEDNAEMPWIPGDLLGALSGGMKSLGERNGHSGAPKFASKARKAHEN</sequence>
<accession>A0A0M3IG32</accession>
<feature type="region of interest" description="Disordered" evidence="1">
    <location>
        <begin position="69"/>
        <end position="90"/>
    </location>
</feature>
<dbReference type="Proteomes" id="UP000036681">
    <property type="component" value="Unplaced"/>
</dbReference>
<keyword evidence="2" id="KW-0472">Membrane</keyword>
<protein>
    <submittedName>
        <fullName evidence="4">Transmembrane protein</fullName>
    </submittedName>
</protein>
<evidence type="ECO:0000313" key="3">
    <source>
        <dbReference type="Proteomes" id="UP000036681"/>
    </source>
</evidence>
<evidence type="ECO:0000256" key="2">
    <source>
        <dbReference type="SAM" id="Phobius"/>
    </source>
</evidence>
<proteinExistence type="predicted"/>
<organism evidence="3 4">
    <name type="scientific">Ascaris lumbricoides</name>
    <name type="common">Giant roundworm</name>
    <dbReference type="NCBI Taxonomy" id="6252"/>
    <lineage>
        <taxon>Eukaryota</taxon>
        <taxon>Metazoa</taxon>
        <taxon>Ecdysozoa</taxon>
        <taxon>Nematoda</taxon>
        <taxon>Chromadorea</taxon>
        <taxon>Rhabditida</taxon>
        <taxon>Spirurina</taxon>
        <taxon>Ascaridomorpha</taxon>
        <taxon>Ascaridoidea</taxon>
        <taxon>Ascarididae</taxon>
        <taxon>Ascaris</taxon>
    </lineage>
</organism>
<reference evidence="4" key="1">
    <citation type="submission" date="2017-02" db="UniProtKB">
        <authorList>
            <consortium name="WormBaseParasite"/>
        </authorList>
    </citation>
    <scope>IDENTIFICATION</scope>
</reference>
<name>A0A0M3IG32_ASCLU</name>